<dbReference type="Gene3D" id="1.10.10.10">
    <property type="entry name" value="Winged helix-like DNA-binding domain superfamily/Winged helix DNA-binding domain"/>
    <property type="match status" value="1"/>
</dbReference>
<dbReference type="AlphaFoldDB" id="A0A833RX33"/>
<sequence>MAEIEWPWQYSFPPFFTLQPHSDTRAKQLAAWKSLILEYYRITKQAIVDIREVHSSPLFNNSAINRILFRQDNGKLSSEAILLILEELAKSGNASPLDKTKQRWLIYWHTLEEWGEIIYNWAQDNGFIGSVCTLFELTQGEDTTHQEFYGLDTEVLIRALKTLEANKKAELILFDDNQGVKFF</sequence>
<proteinExistence type="inferred from homology"/>
<evidence type="ECO:0000256" key="7">
    <source>
        <dbReference type="ARBA" id="ARBA00030094"/>
    </source>
</evidence>
<reference evidence="8" key="1">
    <citation type="submission" date="2019-11" db="EMBL/GenBank/DDBJ databases">
        <title>The nuclear and mitochondrial genomes of Frieseomelitta varia - a highly eusocial stingless bee (Meliponini) with a permanently sterile worker caste.</title>
        <authorList>
            <person name="Freitas F.C.P."/>
            <person name="Lourenco A.P."/>
            <person name="Nunes F.M.F."/>
            <person name="Paschoal A.R."/>
            <person name="Abreu F.C.P."/>
            <person name="Barbin F.O."/>
            <person name="Bataglia L."/>
            <person name="Cardoso-Junior C.A.M."/>
            <person name="Cervoni M.S."/>
            <person name="Silva S.R."/>
            <person name="Dalarmi F."/>
            <person name="Del Lama M.A."/>
            <person name="Depintor T.S."/>
            <person name="Ferreira K.M."/>
            <person name="Goria P.S."/>
            <person name="Jaskot M.C."/>
            <person name="Lago D.C."/>
            <person name="Luna-Lucena D."/>
            <person name="Moda L.M."/>
            <person name="Nascimento L."/>
            <person name="Pedrino M."/>
            <person name="Rabico F.O."/>
            <person name="Sanches F.C."/>
            <person name="Santos D.E."/>
            <person name="Santos C.G."/>
            <person name="Vieira J."/>
            <person name="Lopes T.F."/>
            <person name="Barchuk A.R."/>
            <person name="Hartfelder K."/>
            <person name="Simoes Z.L.P."/>
            <person name="Bitondi M.M.G."/>
            <person name="Pinheiro D.G."/>
        </authorList>
    </citation>
    <scope>NUCLEOTIDE SEQUENCE</scope>
    <source>
        <strain evidence="8">USP_RPSP 00005682</strain>
        <tissue evidence="8">Whole individual</tissue>
    </source>
</reference>
<name>A0A833RX33_9HYME</name>
<keyword evidence="4" id="KW-0813">Transport</keyword>
<organism evidence="8 9">
    <name type="scientific">Frieseomelitta varia</name>
    <dbReference type="NCBI Taxonomy" id="561572"/>
    <lineage>
        <taxon>Eukaryota</taxon>
        <taxon>Metazoa</taxon>
        <taxon>Ecdysozoa</taxon>
        <taxon>Arthropoda</taxon>
        <taxon>Hexapoda</taxon>
        <taxon>Insecta</taxon>
        <taxon>Pterygota</taxon>
        <taxon>Neoptera</taxon>
        <taxon>Endopterygota</taxon>
        <taxon>Hymenoptera</taxon>
        <taxon>Apocrita</taxon>
        <taxon>Aculeata</taxon>
        <taxon>Apoidea</taxon>
        <taxon>Anthophila</taxon>
        <taxon>Apidae</taxon>
        <taxon>Frieseomelitta</taxon>
    </lineage>
</organism>
<dbReference type="EMBL" id="WNWW01000418">
    <property type="protein sequence ID" value="KAF3425115.1"/>
    <property type="molecule type" value="Genomic_DNA"/>
</dbReference>
<evidence type="ECO:0000256" key="1">
    <source>
        <dbReference type="ARBA" id="ARBA00004496"/>
    </source>
</evidence>
<evidence type="ECO:0000313" key="9">
    <source>
        <dbReference type="Proteomes" id="UP000655588"/>
    </source>
</evidence>
<accession>A0A833RX33</accession>
<evidence type="ECO:0000256" key="3">
    <source>
        <dbReference type="ARBA" id="ARBA00017934"/>
    </source>
</evidence>
<dbReference type="Gene3D" id="1.10.10.570">
    <property type="entry name" value="Winged helix' DNA-binding domain. Chain C. Domain 1"/>
    <property type="match status" value="1"/>
</dbReference>
<comment type="similarity">
    <text evidence="2">Belongs to the VPS25 family.</text>
</comment>
<evidence type="ECO:0000256" key="2">
    <source>
        <dbReference type="ARBA" id="ARBA00009674"/>
    </source>
</evidence>
<dbReference type="FunFam" id="1.10.10.570:FF:000003">
    <property type="entry name" value="Vacuolar protein-sorting-associated protein 25"/>
    <property type="match status" value="1"/>
</dbReference>
<keyword evidence="6" id="KW-0653">Protein transport</keyword>
<dbReference type="Proteomes" id="UP000655588">
    <property type="component" value="Unassembled WGS sequence"/>
</dbReference>
<dbReference type="GO" id="GO:0043328">
    <property type="term" value="P:protein transport to vacuole involved in ubiquitin-dependent protein catabolic process via the multivesicular body sorting pathway"/>
    <property type="evidence" value="ECO:0007669"/>
    <property type="project" value="TreeGrafter"/>
</dbReference>
<comment type="caution">
    <text evidence="8">The sequence shown here is derived from an EMBL/GenBank/DDBJ whole genome shotgun (WGS) entry which is preliminary data.</text>
</comment>
<keyword evidence="9" id="KW-1185">Reference proteome</keyword>
<dbReference type="InterPro" id="IPR014041">
    <property type="entry name" value="ESCRT-II_cplx_Vps25-sub_N"/>
</dbReference>
<evidence type="ECO:0000256" key="4">
    <source>
        <dbReference type="ARBA" id="ARBA00022448"/>
    </source>
</evidence>
<gene>
    <name evidence="8" type="ORF">E2986_07911</name>
</gene>
<dbReference type="GO" id="GO:0016236">
    <property type="term" value="P:macroautophagy"/>
    <property type="evidence" value="ECO:0007669"/>
    <property type="project" value="UniProtKB-ARBA"/>
</dbReference>
<dbReference type="PANTHER" id="PTHR13149">
    <property type="entry name" value="VACUOLAR PROTEIN SORTING-ASSOCIATED PROTEIN VPS25"/>
    <property type="match status" value="1"/>
</dbReference>
<dbReference type="SUPFAM" id="SSF46785">
    <property type="entry name" value="Winged helix' DNA-binding domain"/>
    <property type="match status" value="2"/>
</dbReference>
<dbReference type="InterPro" id="IPR036390">
    <property type="entry name" value="WH_DNA-bd_sf"/>
</dbReference>
<dbReference type="FunFam" id="1.10.10.10:FF:000141">
    <property type="entry name" value="vacuolar protein-sorting-associated protein 25"/>
    <property type="match status" value="1"/>
</dbReference>
<dbReference type="InterPro" id="IPR036388">
    <property type="entry name" value="WH-like_DNA-bd_sf"/>
</dbReference>
<dbReference type="Pfam" id="PF05871">
    <property type="entry name" value="ESCRT-II"/>
    <property type="match status" value="1"/>
</dbReference>
<protein>
    <recommendedName>
        <fullName evidence="3">Vacuolar protein-sorting-associated protein 25</fullName>
    </recommendedName>
    <alternativeName>
        <fullName evidence="7">ESCRT-II complex subunit VPS25</fullName>
    </alternativeName>
</protein>
<evidence type="ECO:0000256" key="5">
    <source>
        <dbReference type="ARBA" id="ARBA00022490"/>
    </source>
</evidence>
<dbReference type="GO" id="GO:0042803">
    <property type="term" value="F:protein homodimerization activity"/>
    <property type="evidence" value="ECO:0007669"/>
    <property type="project" value="TreeGrafter"/>
</dbReference>
<evidence type="ECO:0000256" key="6">
    <source>
        <dbReference type="ARBA" id="ARBA00022927"/>
    </source>
</evidence>
<dbReference type="GO" id="GO:0000814">
    <property type="term" value="C:ESCRT II complex"/>
    <property type="evidence" value="ECO:0007669"/>
    <property type="project" value="InterPro"/>
</dbReference>
<comment type="subcellular location">
    <subcellularLocation>
        <location evidence="1">Cytoplasm</location>
    </subcellularLocation>
</comment>
<dbReference type="PANTHER" id="PTHR13149:SF0">
    <property type="entry name" value="VACUOLAR PROTEIN-SORTING-ASSOCIATED PROTEIN 25"/>
    <property type="match status" value="1"/>
</dbReference>
<keyword evidence="5" id="KW-0963">Cytoplasm</keyword>
<dbReference type="GO" id="GO:0005198">
    <property type="term" value="F:structural molecule activity"/>
    <property type="evidence" value="ECO:0007669"/>
    <property type="project" value="TreeGrafter"/>
</dbReference>
<evidence type="ECO:0000313" key="8">
    <source>
        <dbReference type="EMBL" id="KAF3425115.1"/>
    </source>
</evidence>
<dbReference type="InterPro" id="IPR008570">
    <property type="entry name" value="ESCRT-II_cplx_Vps25-sub"/>
</dbReference>